<accession>A0A2P2MA61</accession>
<dbReference type="EMBL" id="GGEC01046605">
    <property type="protein sequence ID" value="MBX27089.1"/>
    <property type="molecule type" value="Transcribed_RNA"/>
</dbReference>
<protein>
    <submittedName>
        <fullName evidence="1">Uncharacterized protein</fullName>
    </submittedName>
</protein>
<sequence length="40" mass="4781">MPLLWRRYHSFSDVMMCSLWVLKECCINPVLCSSVSYIRL</sequence>
<reference evidence="1" key="1">
    <citation type="submission" date="2018-02" db="EMBL/GenBank/DDBJ databases">
        <title>Rhizophora mucronata_Transcriptome.</title>
        <authorList>
            <person name="Meera S.P."/>
            <person name="Sreeshan A."/>
            <person name="Augustine A."/>
        </authorList>
    </citation>
    <scope>NUCLEOTIDE SEQUENCE</scope>
    <source>
        <tissue evidence="1">Leaf</tissue>
    </source>
</reference>
<dbReference type="AlphaFoldDB" id="A0A2P2MA61"/>
<evidence type="ECO:0000313" key="1">
    <source>
        <dbReference type="EMBL" id="MBX27089.1"/>
    </source>
</evidence>
<proteinExistence type="predicted"/>
<name>A0A2P2MA61_RHIMU</name>
<organism evidence="1">
    <name type="scientific">Rhizophora mucronata</name>
    <name type="common">Asiatic mangrove</name>
    <dbReference type="NCBI Taxonomy" id="61149"/>
    <lineage>
        <taxon>Eukaryota</taxon>
        <taxon>Viridiplantae</taxon>
        <taxon>Streptophyta</taxon>
        <taxon>Embryophyta</taxon>
        <taxon>Tracheophyta</taxon>
        <taxon>Spermatophyta</taxon>
        <taxon>Magnoliopsida</taxon>
        <taxon>eudicotyledons</taxon>
        <taxon>Gunneridae</taxon>
        <taxon>Pentapetalae</taxon>
        <taxon>rosids</taxon>
        <taxon>fabids</taxon>
        <taxon>Malpighiales</taxon>
        <taxon>Rhizophoraceae</taxon>
        <taxon>Rhizophora</taxon>
    </lineage>
</organism>